<sequence>MARRGVINTCFFSPSPFLLHSASSTSCLTSPRPLPSFIKNFYDHANTWLHAVGTAMQPNKGLFVLNSHPLLIIDARRTKTPSLDSFIGVQLNGRFFLQNRGLSESSSTGIGLAWTPPIIKIICTVATLTPLDSMGIRQPSSLQ</sequence>
<evidence type="ECO:0000313" key="2">
    <source>
        <dbReference type="Proteomes" id="UP000799440"/>
    </source>
</evidence>
<gene>
    <name evidence="1" type="ORF">M011DRAFT_459791</name>
</gene>
<dbReference type="OrthoDB" id="62952at2759"/>
<protein>
    <submittedName>
        <fullName evidence="1">Uncharacterized protein</fullName>
    </submittedName>
</protein>
<dbReference type="Proteomes" id="UP000799440">
    <property type="component" value="Unassembled WGS sequence"/>
</dbReference>
<proteinExistence type="predicted"/>
<organism evidence="1 2">
    <name type="scientific">Sporormia fimetaria CBS 119925</name>
    <dbReference type="NCBI Taxonomy" id="1340428"/>
    <lineage>
        <taxon>Eukaryota</taxon>
        <taxon>Fungi</taxon>
        <taxon>Dikarya</taxon>
        <taxon>Ascomycota</taxon>
        <taxon>Pezizomycotina</taxon>
        <taxon>Dothideomycetes</taxon>
        <taxon>Pleosporomycetidae</taxon>
        <taxon>Pleosporales</taxon>
        <taxon>Sporormiaceae</taxon>
        <taxon>Sporormia</taxon>
    </lineage>
</organism>
<keyword evidence="2" id="KW-1185">Reference proteome</keyword>
<dbReference type="EMBL" id="MU006580">
    <property type="protein sequence ID" value="KAF2745903.1"/>
    <property type="molecule type" value="Genomic_DNA"/>
</dbReference>
<accession>A0A6A6V769</accession>
<reference evidence="1" key="1">
    <citation type="journal article" date="2020" name="Stud. Mycol.">
        <title>101 Dothideomycetes genomes: a test case for predicting lifestyles and emergence of pathogens.</title>
        <authorList>
            <person name="Haridas S."/>
            <person name="Albert R."/>
            <person name="Binder M."/>
            <person name="Bloem J."/>
            <person name="Labutti K."/>
            <person name="Salamov A."/>
            <person name="Andreopoulos B."/>
            <person name="Baker S."/>
            <person name="Barry K."/>
            <person name="Bills G."/>
            <person name="Bluhm B."/>
            <person name="Cannon C."/>
            <person name="Castanera R."/>
            <person name="Culley D."/>
            <person name="Daum C."/>
            <person name="Ezra D."/>
            <person name="Gonzalez J."/>
            <person name="Henrissat B."/>
            <person name="Kuo A."/>
            <person name="Liang C."/>
            <person name="Lipzen A."/>
            <person name="Lutzoni F."/>
            <person name="Magnuson J."/>
            <person name="Mondo S."/>
            <person name="Nolan M."/>
            <person name="Ohm R."/>
            <person name="Pangilinan J."/>
            <person name="Park H.-J."/>
            <person name="Ramirez L."/>
            <person name="Alfaro M."/>
            <person name="Sun H."/>
            <person name="Tritt A."/>
            <person name="Yoshinaga Y."/>
            <person name="Zwiers L.-H."/>
            <person name="Turgeon B."/>
            <person name="Goodwin S."/>
            <person name="Spatafora J."/>
            <person name="Crous P."/>
            <person name="Grigoriev I."/>
        </authorList>
    </citation>
    <scope>NUCLEOTIDE SEQUENCE</scope>
    <source>
        <strain evidence="1">CBS 119925</strain>
    </source>
</reference>
<dbReference type="PROSITE" id="PS51257">
    <property type="entry name" value="PROKAR_LIPOPROTEIN"/>
    <property type="match status" value="1"/>
</dbReference>
<evidence type="ECO:0000313" key="1">
    <source>
        <dbReference type="EMBL" id="KAF2745903.1"/>
    </source>
</evidence>
<name>A0A6A6V769_9PLEO</name>
<dbReference type="AlphaFoldDB" id="A0A6A6V769"/>